<gene>
    <name evidence="2" type="ORF">J3U87_28925</name>
</gene>
<feature type="compositionally biased region" description="Polar residues" evidence="1">
    <location>
        <begin position="1"/>
        <end position="11"/>
    </location>
</feature>
<protein>
    <submittedName>
        <fullName evidence="2">Uncharacterized protein</fullName>
    </submittedName>
</protein>
<accession>A0A8A4THV3</accession>
<feature type="compositionally biased region" description="Polar residues" evidence="1">
    <location>
        <begin position="59"/>
        <end position="79"/>
    </location>
</feature>
<feature type="region of interest" description="Disordered" evidence="1">
    <location>
        <begin position="1"/>
        <end position="33"/>
    </location>
</feature>
<name>A0A8A4THV3_SULCO</name>
<dbReference type="Proteomes" id="UP000663929">
    <property type="component" value="Chromosome"/>
</dbReference>
<sequence length="321" mass="35574">MSILSQSSRQLMNHGPNAGEKANHGTWTNVDPVRPVFDSMLSEQAAPRRDGGLAGKSEPSASNDTVTVSPQEGAGSSSADHPEILDNLQETSSPAIYVSPRLRYTTIDHPERFGADLLLNDVAYRRLDPDYFAWLRLKMQTVVRAYNEGQISQDAYLAMLTPFAVVQAQAEAEFDRATLDAAWSQMLVRASDYQPPTLERFIEAGAVARPQRKGSGDGEAAAETGFLWPEQGNFAFHVPVTEEALSKVRAIENVALSVGWTHEQLYQNRSVFKFPYGQEYGLVCFLKDNMKIGAVTDKAIEMKPADLRRQVMKFQRSGNET</sequence>
<feature type="region of interest" description="Disordered" evidence="1">
    <location>
        <begin position="45"/>
        <end position="82"/>
    </location>
</feature>
<evidence type="ECO:0000256" key="1">
    <source>
        <dbReference type="SAM" id="MobiDB-lite"/>
    </source>
</evidence>
<dbReference type="RefSeq" id="WP_237379262.1">
    <property type="nucleotide sequence ID" value="NZ_CP071793.1"/>
</dbReference>
<dbReference type="KEGG" id="scor:J3U87_28925"/>
<keyword evidence="3" id="KW-1185">Reference proteome</keyword>
<dbReference type="AlphaFoldDB" id="A0A8A4THV3"/>
<reference evidence="2" key="1">
    <citation type="submission" date="2021-03" db="EMBL/GenBank/DDBJ databases">
        <title>Acanthopleuribacteraceae sp. M133.</title>
        <authorList>
            <person name="Wang G."/>
        </authorList>
    </citation>
    <scope>NUCLEOTIDE SEQUENCE</scope>
    <source>
        <strain evidence="2">M133</strain>
    </source>
</reference>
<evidence type="ECO:0000313" key="3">
    <source>
        <dbReference type="Proteomes" id="UP000663929"/>
    </source>
</evidence>
<proteinExistence type="predicted"/>
<evidence type="ECO:0000313" key="2">
    <source>
        <dbReference type="EMBL" id="QTD49629.1"/>
    </source>
</evidence>
<dbReference type="EMBL" id="CP071793">
    <property type="protein sequence ID" value="QTD49629.1"/>
    <property type="molecule type" value="Genomic_DNA"/>
</dbReference>
<organism evidence="2 3">
    <name type="scientific">Sulfidibacter corallicola</name>
    <dbReference type="NCBI Taxonomy" id="2818388"/>
    <lineage>
        <taxon>Bacteria</taxon>
        <taxon>Pseudomonadati</taxon>
        <taxon>Acidobacteriota</taxon>
        <taxon>Holophagae</taxon>
        <taxon>Acanthopleuribacterales</taxon>
        <taxon>Acanthopleuribacteraceae</taxon>
        <taxon>Sulfidibacter</taxon>
    </lineage>
</organism>